<dbReference type="Gene3D" id="2.40.10.10">
    <property type="entry name" value="Trypsin-like serine proteases"/>
    <property type="match status" value="2"/>
</dbReference>
<dbReference type="RefSeq" id="WP_349656549.1">
    <property type="nucleotide sequence ID" value="NZ_CP144460.1"/>
</dbReference>
<proteinExistence type="predicted"/>
<gene>
    <name evidence="1" type="ORF">VZ068_00560</name>
</gene>
<dbReference type="InterPro" id="IPR009003">
    <property type="entry name" value="Peptidase_S1_PA"/>
</dbReference>
<name>A0AAU7P8N9_9XANT</name>
<dbReference type="InterPro" id="IPR043504">
    <property type="entry name" value="Peptidase_S1_PA_chymotrypsin"/>
</dbReference>
<evidence type="ECO:0000313" key="1">
    <source>
        <dbReference type="EMBL" id="XBS38070.1"/>
    </source>
</evidence>
<sequence>MPRQLTTSEQLAHSTVRIECVLSNGQIGTGSGFFFNFLKEGERSVPAIVTNKHVVSGAEAGVIYVTRKDANGDPLMREYIEIKIDRFEERWLLHPNHDVDLCILPIAGLIEEMERAGHLLFFRTLDESLIPSKEELDDLGALEDVIMLGYPNGIWDSVNNMPIIRRGVTATHPNLDYEGRGEFMIDAACFPGSSGSPVLLYNDGHWNQRDGNVMMGGLRIKLLGLLYAGPQHTASGEIEIVNVPTQQRAISISRIPNNLGLIIKASRIMEMEAVLRDLMRTAK</sequence>
<protein>
    <submittedName>
        <fullName evidence="1">Serine protease</fullName>
    </submittedName>
</protein>
<keyword evidence="1" id="KW-0645">Protease</keyword>
<dbReference type="AlphaFoldDB" id="A0AAU7P8N9"/>
<keyword evidence="1" id="KW-0378">Hydrolase</keyword>
<accession>A0AAU7P8N9</accession>
<reference evidence="1" key="1">
    <citation type="submission" date="2024-02" db="EMBL/GenBank/DDBJ databases">
        <title>Complete genome sequence of Xanthomonas sp. 10-10.</title>
        <authorList>
            <person name="Biessy A."/>
            <person name="Ciotola M."/>
            <person name="Cadieux M."/>
            <person name="Soufiane B."/>
            <person name="Laforest M."/>
            <person name="Filion M."/>
        </authorList>
    </citation>
    <scope>NUCLEOTIDE SEQUENCE</scope>
    <source>
        <strain evidence="1">10-10</strain>
    </source>
</reference>
<organism evidence="1">
    <name type="scientific">Xanthomonas sp. 10-10</name>
    <dbReference type="NCBI Taxonomy" id="3115848"/>
    <lineage>
        <taxon>Bacteria</taxon>
        <taxon>Pseudomonadati</taxon>
        <taxon>Pseudomonadota</taxon>
        <taxon>Gammaproteobacteria</taxon>
        <taxon>Lysobacterales</taxon>
        <taxon>Lysobacteraceae</taxon>
        <taxon>Xanthomonas</taxon>
    </lineage>
</organism>
<dbReference type="SUPFAM" id="SSF50494">
    <property type="entry name" value="Trypsin-like serine proteases"/>
    <property type="match status" value="1"/>
</dbReference>
<dbReference type="EMBL" id="CP144460">
    <property type="protein sequence ID" value="XBS38070.1"/>
    <property type="molecule type" value="Genomic_DNA"/>
</dbReference>
<dbReference type="GO" id="GO:0006508">
    <property type="term" value="P:proteolysis"/>
    <property type="evidence" value="ECO:0007669"/>
    <property type="project" value="UniProtKB-KW"/>
</dbReference>
<dbReference type="GO" id="GO:0008233">
    <property type="term" value="F:peptidase activity"/>
    <property type="evidence" value="ECO:0007669"/>
    <property type="project" value="UniProtKB-KW"/>
</dbReference>
<dbReference type="Pfam" id="PF13365">
    <property type="entry name" value="Trypsin_2"/>
    <property type="match status" value="1"/>
</dbReference>